<reference evidence="4" key="1">
    <citation type="submission" date="2018-03" db="EMBL/GenBank/DDBJ databases">
        <title>A comparative analysis of the Nautiliaceae.</title>
        <authorList>
            <person name="Grosche A."/>
            <person name="Smedile F."/>
            <person name="Vetriani C."/>
        </authorList>
    </citation>
    <scope>NUCLEOTIDE SEQUENCE [LARGE SCALE GENOMIC DNA]</scope>
    <source>
        <strain evidence="4">TB6</strain>
    </source>
</reference>
<accession>A0AAJ4UXK2</accession>
<gene>
    <name evidence="1" type="ORF">C6V80_08295</name>
    <name evidence="2" type="ORF">EDC58_1502</name>
</gene>
<organism evidence="2 3">
    <name type="scientific">Caminibacter pacificus</name>
    <dbReference type="NCBI Taxonomy" id="1424653"/>
    <lineage>
        <taxon>Bacteria</taxon>
        <taxon>Pseudomonadati</taxon>
        <taxon>Campylobacterota</taxon>
        <taxon>Epsilonproteobacteria</taxon>
        <taxon>Nautiliales</taxon>
        <taxon>Nautiliaceae</taxon>
        <taxon>Caminibacter</taxon>
    </lineage>
</organism>
<dbReference type="EMBL" id="CP027432">
    <property type="protein sequence ID" value="QCI28970.1"/>
    <property type="molecule type" value="Genomic_DNA"/>
</dbReference>
<name>A0AAJ4UXK2_9BACT</name>
<reference evidence="2 3" key="2">
    <citation type="submission" date="2018-11" db="EMBL/GenBank/DDBJ databases">
        <title>Genomic Encyclopedia of Type Strains, Phase IV (KMG-IV): sequencing the most valuable type-strain genomes for metagenomic binning, comparative biology and taxonomic classification.</title>
        <authorList>
            <person name="Goeker M."/>
        </authorList>
    </citation>
    <scope>NUCLEOTIDE SEQUENCE [LARGE SCALE GENOMIC DNA]</scope>
    <source>
        <strain evidence="2 3">DSM 27783</strain>
    </source>
</reference>
<sequence>MKKIIFFFSFFVFLFGMSFSNDYKKYVSVGLGVCKSKKYNGFNISTDFGYKNNKDRFYLNLSNLNFDTQNDLGLFSYSLNYDKFIFNDVNFMPFVGCGINFIEIGDDNGVYDNKFGFNLKAGLLYNFGTHWSLNLKEIYTYINHKDIKYTYGTTLNLEYQF</sequence>
<protein>
    <recommendedName>
        <fullName evidence="5">Outer membrane protein beta-barrel domain-containing protein</fullName>
    </recommendedName>
</protein>
<reference evidence="1" key="3">
    <citation type="submission" date="2019-06" db="EMBL/GenBank/DDBJ databases">
        <title>A comparative analysis of the Nautiliaceae.</title>
        <authorList>
            <person name="Grosche A."/>
            <person name="Smedile F."/>
            <person name="Vetriani C."/>
        </authorList>
    </citation>
    <scope>NUCLEOTIDE SEQUENCE</scope>
    <source>
        <strain evidence="1">TB6</strain>
    </source>
</reference>
<dbReference type="InterPro" id="IPR011250">
    <property type="entry name" value="OMP/PagP_B-barrel"/>
</dbReference>
<evidence type="ECO:0008006" key="5">
    <source>
        <dbReference type="Google" id="ProtNLM"/>
    </source>
</evidence>
<evidence type="ECO:0000313" key="2">
    <source>
        <dbReference type="EMBL" id="ROR39560.1"/>
    </source>
</evidence>
<dbReference type="Gene3D" id="2.40.160.20">
    <property type="match status" value="1"/>
</dbReference>
<dbReference type="RefSeq" id="WP_123352891.1">
    <property type="nucleotide sequence ID" value="NZ_CP027432.2"/>
</dbReference>
<dbReference type="Proteomes" id="UP000272781">
    <property type="component" value="Unassembled WGS sequence"/>
</dbReference>
<dbReference type="Proteomes" id="UP000298805">
    <property type="component" value="Chromosome"/>
</dbReference>
<evidence type="ECO:0000313" key="3">
    <source>
        <dbReference type="Proteomes" id="UP000272781"/>
    </source>
</evidence>
<keyword evidence="4" id="KW-1185">Reference proteome</keyword>
<dbReference type="EMBL" id="RJVK01000003">
    <property type="protein sequence ID" value="ROR39560.1"/>
    <property type="molecule type" value="Genomic_DNA"/>
</dbReference>
<proteinExistence type="predicted"/>
<evidence type="ECO:0000313" key="1">
    <source>
        <dbReference type="EMBL" id="QCI28970.1"/>
    </source>
</evidence>
<dbReference type="SUPFAM" id="SSF56925">
    <property type="entry name" value="OMPA-like"/>
    <property type="match status" value="1"/>
</dbReference>
<dbReference type="AlphaFoldDB" id="A0AAJ4UXK2"/>
<evidence type="ECO:0000313" key="4">
    <source>
        <dbReference type="Proteomes" id="UP000298805"/>
    </source>
</evidence>